<keyword evidence="2" id="KW-1185">Reference proteome</keyword>
<dbReference type="RefSeq" id="WP_076198661.1">
    <property type="nucleotide sequence ID" value="NZ_CP019236.1"/>
</dbReference>
<evidence type="ECO:0000313" key="2">
    <source>
        <dbReference type="Proteomes" id="UP000186609"/>
    </source>
</evidence>
<dbReference type="EMBL" id="CP019236">
    <property type="protein sequence ID" value="APW37289.1"/>
    <property type="molecule type" value="Genomic_DNA"/>
</dbReference>
<evidence type="ECO:0000313" key="1">
    <source>
        <dbReference type="EMBL" id="APW37289.1"/>
    </source>
</evidence>
<name>A0A1P8JU43_9BURK</name>
<reference evidence="1 2" key="1">
    <citation type="submission" date="2017-01" db="EMBL/GenBank/DDBJ databases">
        <authorList>
            <person name="Mah S.A."/>
            <person name="Swanson W.J."/>
            <person name="Moy G.W."/>
            <person name="Vacquier V.D."/>
        </authorList>
    </citation>
    <scope>NUCLEOTIDE SEQUENCE [LARGE SCALE GENOMIC DNA]</scope>
    <source>
        <strain evidence="1 2">DCY110</strain>
    </source>
</reference>
<dbReference type="AlphaFoldDB" id="A0A1P8JU43"/>
<dbReference type="Proteomes" id="UP000186609">
    <property type="component" value="Chromosome"/>
</dbReference>
<dbReference type="KEGG" id="rhy:RD110_08860"/>
<sequence>MRSKDELVSKLLKILTVFEAGSHRELVRHWCEALAPGSQVLDVASATDAVLTLLGEPVDLLLVDTGIAGDLLPSLRRHARRSAPKARLLMFGEAGDGVLPWSELAPTLQRLLPAA</sequence>
<gene>
    <name evidence="1" type="ORF">RD110_08860</name>
</gene>
<protein>
    <recommendedName>
        <fullName evidence="3">Response regulatory domain-containing protein</fullName>
    </recommendedName>
</protein>
<evidence type="ECO:0008006" key="3">
    <source>
        <dbReference type="Google" id="ProtNLM"/>
    </source>
</evidence>
<proteinExistence type="predicted"/>
<organism evidence="1 2">
    <name type="scientific">Rhodoferax koreensis</name>
    <dbReference type="NCBI Taxonomy" id="1842727"/>
    <lineage>
        <taxon>Bacteria</taxon>
        <taxon>Pseudomonadati</taxon>
        <taxon>Pseudomonadota</taxon>
        <taxon>Betaproteobacteria</taxon>
        <taxon>Burkholderiales</taxon>
        <taxon>Comamonadaceae</taxon>
        <taxon>Rhodoferax</taxon>
    </lineage>
</organism>
<dbReference type="OrthoDB" id="343744at2"/>
<accession>A0A1P8JU43</accession>